<organism evidence="1 2">
    <name type="scientific">Gigaspora rosea</name>
    <dbReference type="NCBI Taxonomy" id="44941"/>
    <lineage>
        <taxon>Eukaryota</taxon>
        <taxon>Fungi</taxon>
        <taxon>Fungi incertae sedis</taxon>
        <taxon>Mucoromycota</taxon>
        <taxon>Glomeromycotina</taxon>
        <taxon>Glomeromycetes</taxon>
        <taxon>Diversisporales</taxon>
        <taxon>Gigasporaceae</taxon>
        <taxon>Gigaspora</taxon>
    </lineage>
</organism>
<evidence type="ECO:0000313" key="2">
    <source>
        <dbReference type="Proteomes" id="UP000266673"/>
    </source>
</evidence>
<reference evidence="1 2" key="1">
    <citation type="submission" date="2018-06" db="EMBL/GenBank/DDBJ databases">
        <title>Comparative genomics reveals the genomic features of Rhizophagus irregularis, R. cerebriforme, R. diaphanum and Gigaspora rosea, and their symbiotic lifestyle signature.</title>
        <authorList>
            <person name="Morin E."/>
            <person name="San Clemente H."/>
            <person name="Chen E.C.H."/>
            <person name="De La Providencia I."/>
            <person name="Hainaut M."/>
            <person name="Kuo A."/>
            <person name="Kohler A."/>
            <person name="Murat C."/>
            <person name="Tang N."/>
            <person name="Roy S."/>
            <person name="Loubradou J."/>
            <person name="Henrissat B."/>
            <person name="Grigoriev I.V."/>
            <person name="Corradi N."/>
            <person name="Roux C."/>
            <person name="Martin F.M."/>
        </authorList>
    </citation>
    <scope>NUCLEOTIDE SEQUENCE [LARGE SCALE GENOMIC DNA]</scope>
    <source>
        <strain evidence="1 2">DAOM 194757</strain>
    </source>
</reference>
<protein>
    <submittedName>
        <fullName evidence="1">Uncharacterized protein</fullName>
    </submittedName>
</protein>
<keyword evidence="2" id="KW-1185">Reference proteome</keyword>
<dbReference type="Proteomes" id="UP000266673">
    <property type="component" value="Unassembled WGS sequence"/>
</dbReference>
<dbReference type="AlphaFoldDB" id="A0A397W6F0"/>
<sequence length="130" mass="14829">MRMKVVLRMKNFFKCTVAIDIIYGIRHQKYVFAINLALLAIKYSIAKSKTIVDIDSRLITAAEACEEKKKNINIIDNLANIKTDAQKQYHEYGKNKIENSKCKCPQCNAKLPTLAETQHATKQATPEKKI</sequence>
<proteinExistence type="predicted"/>
<name>A0A397W6F0_9GLOM</name>
<comment type="caution">
    <text evidence="1">The sequence shown here is derived from an EMBL/GenBank/DDBJ whole genome shotgun (WGS) entry which is preliminary data.</text>
</comment>
<gene>
    <name evidence="1" type="ORF">C2G38_2154750</name>
</gene>
<dbReference type="OrthoDB" id="2444982at2759"/>
<evidence type="ECO:0000313" key="1">
    <source>
        <dbReference type="EMBL" id="RIB29661.1"/>
    </source>
</evidence>
<dbReference type="EMBL" id="QKWP01000032">
    <property type="protein sequence ID" value="RIB29661.1"/>
    <property type="molecule type" value="Genomic_DNA"/>
</dbReference>
<accession>A0A397W6F0</accession>